<evidence type="ECO:0000313" key="4">
    <source>
        <dbReference type="EMBL" id="KAK7374302.1"/>
    </source>
</evidence>
<evidence type="ECO:0000256" key="2">
    <source>
        <dbReference type="SAM" id="MobiDB-lite"/>
    </source>
</evidence>
<dbReference type="InterPro" id="IPR001606">
    <property type="entry name" value="ARID_dom"/>
</dbReference>
<gene>
    <name evidence="4" type="ORF">VNO80_07730</name>
</gene>
<name>A0AAN9NNZ3_PHACN</name>
<evidence type="ECO:0000259" key="3">
    <source>
        <dbReference type="PROSITE" id="PS51011"/>
    </source>
</evidence>
<dbReference type="Proteomes" id="UP001374584">
    <property type="component" value="Unassembled WGS sequence"/>
</dbReference>
<dbReference type="SMART" id="SM01189">
    <property type="entry name" value="ELM2"/>
    <property type="match status" value="1"/>
</dbReference>
<keyword evidence="5" id="KW-1185">Reference proteome</keyword>
<dbReference type="Gene3D" id="1.10.150.60">
    <property type="entry name" value="ARID DNA-binding domain"/>
    <property type="match status" value="1"/>
</dbReference>
<dbReference type="InterPro" id="IPR001005">
    <property type="entry name" value="SANT/Myb"/>
</dbReference>
<dbReference type="PANTHER" id="PTHR46410">
    <property type="entry name" value="AT-RICH INTERACTIVE DOMAIN-CONTAINING PROTEIN 2"/>
    <property type="match status" value="1"/>
</dbReference>
<dbReference type="CDD" id="cd16100">
    <property type="entry name" value="ARID"/>
    <property type="match status" value="1"/>
</dbReference>
<feature type="region of interest" description="Disordered" evidence="2">
    <location>
        <begin position="257"/>
        <end position="277"/>
    </location>
</feature>
<comment type="caution">
    <text evidence="4">The sequence shown here is derived from an EMBL/GenBank/DDBJ whole genome shotgun (WGS) entry which is preliminary data.</text>
</comment>
<dbReference type="EMBL" id="JAYMYR010000003">
    <property type="protein sequence ID" value="KAK7374302.1"/>
    <property type="molecule type" value="Genomic_DNA"/>
</dbReference>
<proteinExistence type="predicted"/>
<dbReference type="InterPro" id="IPR036431">
    <property type="entry name" value="ARID_dom_sf"/>
</dbReference>
<dbReference type="InterPro" id="IPR000949">
    <property type="entry name" value="ELM2_dom"/>
</dbReference>
<evidence type="ECO:0000313" key="5">
    <source>
        <dbReference type="Proteomes" id="UP001374584"/>
    </source>
</evidence>
<organism evidence="4 5">
    <name type="scientific">Phaseolus coccineus</name>
    <name type="common">Scarlet runner bean</name>
    <name type="synonym">Phaseolus multiflorus</name>
    <dbReference type="NCBI Taxonomy" id="3886"/>
    <lineage>
        <taxon>Eukaryota</taxon>
        <taxon>Viridiplantae</taxon>
        <taxon>Streptophyta</taxon>
        <taxon>Embryophyta</taxon>
        <taxon>Tracheophyta</taxon>
        <taxon>Spermatophyta</taxon>
        <taxon>Magnoliopsida</taxon>
        <taxon>eudicotyledons</taxon>
        <taxon>Gunneridae</taxon>
        <taxon>Pentapetalae</taxon>
        <taxon>rosids</taxon>
        <taxon>fabids</taxon>
        <taxon>Fabales</taxon>
        <taxon>Fabaceae</taxon>
        <taxon>Papilionoideae</taxon>
        <taxon>50 kb inversion clade</taxon>
        <taxon>NPAAA clade</taxon>
        <taxon>indigoferoid/millettioid clade</taxon>
        <taxon>Phaseoleae</taxon>
        <taxon>Phaseolus</taxon>
    </lineage>
</organism>
<dbReference type="AlphaFoldDB" id="A0AAN9NNZ3"/>
<feature type="region of interest" description="Disordered" evidence="2">
    <location>
        <begin position="605"/>
        <end position="652"/>
    </location>
</feature>
<feature type="domain" description="ARID" evidence="3">
    <location>
        <begin position="1"/>
        <end position="65"/>
    </location>
</feature>
<dbReference type="Pfam" id="PF01388">
    <property type="entry name" value="ARID"/>
    <property type="match status" value="1"/>
</dbReference>
<reference evidence="4 5" key="1">
    <citation type="submission" date="2024-01" db="EMBL/GenBank/DDBJ databases">
        <title>The genomes of 5 underutilized Papilionoideae crops provide insights into root nodulation and disease resistanc.</title>
        <authorList>
            <person name="Jiang F."/>
        </authorList>
    </citation>
    <scope>NUCLEOTIDE SEQUENCE [LARGE SCALE GENOMIC DNA]</scope>
    <source>
        <strain evidence="4">JINMINGXINNONG_FW02</strain>
        <tissue evidence="4">Leaves</tissue>
    </source>
</reference>
<evidence type="ECO:0000256" key="1">
    <source>
        <dbReference type="ARBA" id="ARBA00023242"/>
    </source>
</evidence>
<feature type="compositionally biased region" description="Low complexity" evidence="2">
    <location>
        <begin position="394"/>
        <end position="406"/>
    </location>
</feature>
<dbReference type="PROSITE" id="PS51011">
    <property type="entry name" value="ARID"/>
    <property type="match status" value="1"/>
</dbReference>
<dbReference type="SMART" id="SM00501">
    <property type="entry name" value="BRIGHT"/>
    <property type="match status" value="1"/>
</dbReference>
<keyword evidence="1" id="KW-0539">Nucleus</keyword>
<dbReference type="SUPFAM" id="SSF46774">
    <property type="entry name" value="ARID-like"/>
    <property type="match status" value="1"/>
</dbReference>
<accession>A0AAN9NNZ3</accession>
<feature type="region of interest" description="Disordered" evidence="2">
    <location>
        <begin position="394"/>
        <end position="420"/>
    </location>
</feature>
<dbReference type="CDD" id="cd00167">
    <property type="entry name" value="SANT"/>
    <property type="match status" value="1"/>
</dbReference>
<dbReference type="GO" id="GO:0003677">
    <property type="term" value="F:DNA binding"/>
    <property type="evidence" value="ECO:0007669"/>
    <property type="project" value="InterPro"/>
</dbReference>
<sequence>MMGNGEPLDLYKLFMVVKKKGGYDAVCKNRLWDLVGEEYGLGVKVGSSVELVYSKHLSTLETCLKNVAGGKFAECGLEGDRVKFHKHLMKAHTESVLDESCEEEAGDKLERRECGCPDGRKFSGSNRVKCVKPVSNGVELESAYLGGSKSCGSNSMKDKNSDSIGDEFDNVCDYLEERKLCGTNRVNGVNPDSNAAKKVRRSGPRLVDLDMLEDHETGEPIIVKFCGFNTEMDILEEFDESKLLTVDASDAESDMLRLSDGSKSSNKDNDDGSDEVLILDPSSVDKEKFGHKRKRESMSEMLIWINSIAKNPCDPAVGSIPEKSKWKSCSSQEIWKQALLFREAVFLKKDFETVSEQLSWQSQKMHPFMYDDRIGALYNFRQRLKCDERSLLGKSTSDGVSSSSSRTRTRGGLERTSSARAEDRVDKKLLECTALSSLDKCARVHIPVGPNHQAEVPKWTGMTCESDSKWLGTEIWPPKFVNSEWCIVERDPIGKGRQDSCGCPVQGSVECVRFHVAEKRSKVKMELGEAFFQWNLDKVGEEVRSSWTDQDEKKFKDVVKSNPASLDKCFWDHLFKTFPKKSREDLVSYYFNVFLLQQRAYQNRHTPDNIDSDDDESEFTPLRKVFGHHTPKSRSLTLLSPKKSTGKRENSK</sequence>
<dbReference type="PANTHER" id="PTHR46410:SF1">
    <property type="entry name" value="AT-RICH INTERACTIVE DOMAIN-CONTAINING PROTEIN 1"/>
    <property type="match status" value="1"/>
</dbReference>
<protein>
    <recommendedName>
        <fullName evidence="3">ARID domain-containing protein</fullName>
    </recommendedName>
</protein>